<dbReference type="EMBL" id="AOSK01000118">
    <property type="protein sequence ID" value="EYD74281.1"/>
    <property type="molecule type" value="Genomic_DNA"/>
</dbReference>
<gene>
    <name evidence="2" type="ORF">Rumeso_04145</name>
</gene>
<accession>A0A017HIU1</accession>
<keyword evidence="1" id="KW-0472">Membrane</keyword>
<feature type="transmembrane region" description="Helical" evidence="1">
    <location>
        <begin position="20"/>
        <end position="40"/>
    </location>
</feature>
<name>A0A017HIU1_9RHOB</name>
<comment type="caution">
    <text evidence="2">The sequence shown here is derived from an EMBL/GenBank/DDBJ whole genome shotgun (WGS) entry which is preliminary data.</text>
</comment>
<evidence type="ECO:0000313" key="2">
    <source>
        <dbReference type="EMBL" id="EYD74281.1"/>
    </source>
</evidence>
<dbReference type="RefSeq" id="WP_156362838.1">
    <property type="nucleotide sequence ID" value="NZ_KK088567.1"/>
</dbReference>
<proteinExistence type="predicted"/>
<keyword evidence="1" id="KW-0812">Transmembrane</keyword>
<keyword evidence="1" id="KW-1133">Transmembrane helix</keyword>
<protein>
    <submittedName>
        <fullName evidence="2">Uncharacterized protein</fullName>
    </submittedName>
</protein>
<evidence type="ECO:0000313" key="3">
    <source>
        <dbReference type="Proteomes" id="UP000019666"/>
    </source>
</evidence>
<dbReference type="Proteomes" id="UP000019666">
    <property type="component" value="Unassembled WGS sequence"/>
</dbReference>
<evidence type="ECO:0000256" key="1">
    <source>
        <dbReference type="SAM" id="Phobius"/>
    </source>
</evidence>
<dbReference type="AlphaFoldDB" id="A0A017HIU1"/>
<keyword evidence="3" id="KW-1185">Reference proteome</keyword>
<dbReference type="HOGENOM" id="CLU_2438935_0_0_5"/>
<organism evidence="2 3">
    <name type="scientific">Rubellimicrobium mesophilum DSM 19309</name>
    <dbReference type="NCBI Taxonomy" id="442562"/>
    <lineage>
        <taxon>Bacteria</taxon>
        <taxon>Pseudomonadati</taxon>
        <taxon>Pseudomonadota</taxon>
        <taxon>Alphaproteobacteria</taxon>
        <taxon>Rhodobacterales</taxon>
        <taxon>Roseobacteraceae</taxon>
        <taxon>Rubellimicrobium</taxon>
    </lineage>
</organism>
<sequence>MAEAGVGEARRGGARRSDDGARFLIGAVPACLAGAALGLATARLRRRGRPLIPVLSTGNWANVLTSATIGDRSACSAACLGSIPELIPGG</sequence>
<reference evidence="2 3" key="1">
    <citation type="submission" date="2013-02" db="EMBL/GenBank/DDBJ databases">
        <authorList>
            <person name="Fiebig A."/>
            <person name="Goeker M."/>
            <person name="Klenk H.-P.P."/>
        </authorList>
    </citation>
    <scope>NUCLEOTIDE SEQUENCE [LARGE SCALE GENOMIC DNA]</scope>
    <source>
        <strain evidence="2 3">DSM 19309</strain>
    </source>
</reference>